<name>A0ABW3PMA9_9LACO</name>
<dbReference type="CDD" id="cd00093">
    <property type="entry name" value="HTH_XRE"/>
    <property type="match status" value="1"/>
</dbReference>
<dbReference type="SUPFAM" id="SSF47413">
    <property type="entry name" value="lambda repressor-like DNA-binding domains"/>
    <property type="match status" value="1"/>
</dbReference>
<sequence>MKSNIPQLMKKNEITVSQLSKETGISRTTITPLSKSKDIPFKTRIETLNRIAKALHTPLSDLFFEEDYEFYLKGKPIEAGKFMNKQVIYPRPLPYYIFPIDVKTETQHFTTFVGVEPVMGPVNITRSDLFQMEKEASDKSNNTTFNAINSNIREAMIRNNVEFQLAMLRCSFVQRQEMEQFKREHSKAAEKIFNHTPSDLMYCTNNTIGKFLRIANFEEMSLKIFNWYSKKFKTASKIDVSWYASKKINGEISIVEIHNRGNKQTTLELPIEWGDGISLNSILTD</sequence>
<dbReference type="SMART" id="SM00530">
    <property type="entry name" value="HTH_XRE"/>
    <property type="match status" value="1"/>
</dbReference>
<dbReference type="InterPro" id="IPR010982">
    <property type="entry name" value="Lambda_DNA-bd_dom_sf"/>
</dbReference>
<feature type="domain" description="HTH cro/C1-type" evidence="1">
    <location>
        <begin position="5"/>
        <end position="62"/>
    </location>
</feature>
<dbReference type="RefSeq" id="WP_121977251.1">
    <property type="nucleotide sequence ID" value="NZ_JBHTLH010000043.1"/>
</dbReference>
<accession>A0ABW3PMA9</accession>
<evidence type="ECO:0000313" key="3">
    <source>
        <dbReference type="Proteomes" id="UP001597156"/>
    </source>
</evidence>
<dbReference type="Pfam" id="PF13443">
    <property type="entry name" value="HTH_26"/>
    <property type="match status" value="1"/>
</dbReference>
<organism evidence="2 3">
    <name type="scientific">Lentilactobacillus raoultii</name>
    <dbReference type="NCBI Taxonomy" id="1987503"/>
    <lineage>
        <taxon>Bacteria</taxon>
        <taxon>Bacillati</taxon>
        <taxon>Bacillota</taxon>
        <taxon>Bacilli</taxon>
        <taxon>Lactobacillales</taxon>
        <taxon>Lactobacillaceae</taxon>
        <taxon>Lentilactobacillus</taxon>
    </lineage>
</organism>
<dbReference type="EMBL" id="JBHTLH010000043">
    <property type="protein sequence ID" value="MFD1126266.1"/>
    <property type="molecule type" value="Genomic_DNA"/>
</dbReference>
<evidence type="ECO:0000313" key="2">
    <source>
        <dbReference type="EMBL" id="MFD1126266.1"/>
    </source>
</evidence>
<gene>
    <name evidence="2" type="ORF">ACFQ22_13035</name>
</gene>
<dbReference type="Gene3D" id="1.10.260.40">
    <property type="entry name" value="lambda repressor-like DNA-binding domains"/>
    <property type="match status" value="1"/>
</dbReference>
<keyword evidence="3" id="KW-1185">Reference proteome</keyword>
<comment type="caution">
    <text evidence="2">The sequence shown here is derived from an EMBL/GenBank/DDBJ whole genome shotgun (WGS) entry which is preliminary data.</text>
</comment>
<dbReference type="PROSITE" id="PS50943">
    <property type="entry name" value="HTH_CROC1"/>
    <property type="match status" value="1"/>
</dbReference>
<dbReference type="Proteomes" id="UP001597156">
    <property type="component" value="Unassembled WGS sequence"/>
</dbReference>
<dbReference type="InterPro" id="IPR001387">
    <property type="entry name" value="Cro/C1-type_HTH"/>
</dbReference>
<protein>
    <submittedName>
        <fullName evidence="2">Helix-turn-helix domain-containing protein</fullName>
    </submittedName>
</protein>
<reference evidence="3" key="1">
    <citation type="journal article" date="2019" name="Int. J. Syst. Evol. Microbiol.">
        <title>The Global Catalogue of Microorganisms (GCM) 10K type strain sequencing project: providing services to taxonomists for standard genome sequencing and annotation.</title>
        <authorList>
            <consortium name="The Broad Institute Genomics Platform"/>
            <consortium name="The Broad Institute Genome Sequencing Center for Infectious Disease"/>
            <person name="Wu L."/>
            <person name="Ma J."/>
        </authorList>
    </citation>
    <scope>NUCLEOTIDE SEQUENCE [LARGE SCALE GENOMIC DNA]</scope>
    <source>
        <strain evidence="3">CCUG 71848</strain>
    </source>
</reference>
<evidence type="ECO:0000259" key="1">
    <source>
        <dbReference type="PROSITE" id="PS50943"/>
    </source>
</evidence>
<proteinExistence type="predicted"/>